<dbReference type="AlphaFoldDB" id="A0A4Y2MC81"/>
<keyword evidence="1" id="KW-1133">Transmembrane helix</keyword>
<evidence type="ECO:0000313" key="3">
    <source>
        <dbReference type="EMBL" id="GBN24060.1"/>
    </source>
</evidence>
<proteinExistence type="predicted"/>
<dbReference type="EMBL" id="BGPR01122392">
    <property type="protein sequence ID" value="GBN24060.1"/>
    <property type="molecule type" value="Genomic_DNA"/>
</dbReference>
<evidence type="ECO:0000313" key="2">
    <source>
        <dbReference type="EMBL" id="GBN24010.1"/>
    </source>
</evidence>
<organism evidence="2 4">
    <name type="scientific">Araneus ventricosus</name>
    <name type="common">Orbweaver spider</name>
    <name type="synonym">Epeira ventricosa</name>
    <dbReference type="NCBI Taxonomy" id="182803"/>
    <lineage>
        <taxon>Eukaryota</taxon>
        <taxon>Metazoa</taxon>
        <taxon>Ecdysozoa</taxon>
        <taxon>Arthropoda</taxon>
        <taxon>Chelicerata</taxon>
        <taxon>Arachnida</taxon>
        <taxon>Araneae</taxon>
        <taxon>Araneomorphae</taxon>
        <taxon>Entelegynae</taxon>
        <taxon>Araneoidea</taxon>
        <taxon>Araneidae</taxon>
        <taxon>Araneus</taxon>
    </lineage>
</organism>
<protein>
    <submittedName>
        <fullName evidence="2">Uncharacterized protein</fullName>
    </submittedName>
</protein>
<evidence type="ECO:0000313" key="4">
    <source>
        <dbReference type="Proteomes" id="UP000499080"/>
    </source>
</evidence>
<gene>
    <name evidence="3" type="ORF">AVEN_105269_1</name>
    <name evidence="2" type="ORF">AVEN_233967_1</name>
</gene>
<reference evidence="2 4" key="1">
    <citation type="journal article" date="2019" name="Sci. Rep.">
        <title>Orb-weaving spider Araneus ventricosus genome elucidates the spidroin gene catalogue.</title>
        <authorList>
            <person name="Kono N."/>
            <person name="Nakamura H."/>
            <person name="Ohtoshi R."/>
            <person name="Moran D.A.P."/>
            <person name="Shinohara A."/>
            <person name="Yoshida Y."/>
            <person name="Fujiwara M."/>
            <person name="Mori M."/>
            <person name="Tomita M."/>
            <person name="Arakawa K."/>
        </authorList>
    </citation>
    <scope>NUCLEOTIDE SEQUENCE [LARGE SCALE GENOMIC DNA]</scope>
</reference>
<sequence length="120" mass="13418">MHNTSHRFKLHSYVPSFHEFSQPFTLLLIVGTGIIEVARGLVIASVAFHDMAAPIVGLVFMRAAERFAKPLAVGTVRLVGFPPTTVYKYEPRATRGFTNSKRRGNKALPVGQQRVTRTYF</sequence>
<dbReference type="EMBL" id="BGPR01122373">
    <property type="protein sequence ID" value="GBN24010.1"/>
    <property type="molecule type" value="Genomic_DNA"/>
</dbReference>
<dbReference type="Proteomes" id="UP000499080">
    <property type="component" value="Unassembled WGS sequence"/>
</dbReference>
<name>A0A4Y2MC81_ARAVE</name>
<accession>A0A4Y2MC81</accession>
<keyword evidence="4" id="KW-1185">Reference proteome</keyword>
<comment type="caution">
    <text evidence="2">The sequence shown here is derived from an EMBL/GenBank/DDBJ whole genome shotgun (WGS) entry which is preliminary data.</text>
</comment>
<feature type="transmembrane region" description="Helical" evidence="1">
    <location>
        <begin position="12"/>
        <end position="35"/>
    </location>
</feature>
<keyword evidence="1" id="KW-0472">Membrane</keyword>
<evidence type="ECO:0000256" key="1">
    <source>
        <dbReference type="SAM" id="Phobius"/>
    </source>
</evidence>
<keyword evidence="1" id="KW-0812">Transmembrane</keyword>